<dbReference type="Pfam" id="PF05729">
    <property type="entry name" value="NACHT"/>
    <property type="match status" value="1"/>
</dbReference>
<reference evidence="4" key="2">
    <citation type="submission" date="2020-11" db="EMBL/GenBank/DDBJ databases">
        <authorList>
            <person name="McCartney M.A."/>
            <person name="Auch B."/>
            <person name="Kono T."/>
            <person name="Mallez S."/>
            <person name="Becker A."/>
            <person name="Gohl D.M."/>
            <person name="Silverstein K.A.T."/>
            <person name="Koren S."/>
            <person name="Bechman K.B."/>
            <person name="Herman A."/>
            <person name="Abrahante J.E."/>
            <person name="Garbe J."/>
        </authorList>
    </citation>
    <scope>NUCLEOTIDE SEQUENCE</scope>
    <source>
        <strain evidence="4">Duluth1</strain>
        <tissue evidence="4">Whole animal</tissue>
    </source>
</reference>
<dbReference type="SUPFAM" id="SSF52047">
    <property type="entry name" value="RNI-like"/>
    <property type="match status" value="1"/>
</dbReference>
<keyword evidence="2" id="KW-0067">ATP-binding</keyword>
<dbReference type="Gene3D" id="3.40.50.300">
    <property type="entry name" value="P-loop containing nucleotide triphosphate hydrolases"/>
    <property type="match status" value="1"/>
</dbReference>
<dbReference type="InterPro" id="IPR027417">
    <property type="entry name" value="P-loop_NTPase"/>
</dbReference>
<dbReference type="OrthoDB" id="120976at2759"/>
<organism evidence="4 5">
    <name type="scientific">Dreissena polymorpha</name>
    <name type="common">Zebra mussel</name>
    <name type="synonym">Mytilus polymorpha</name>
    <dbReference type="NCBI Taxonomy" id="45954"/>
    <lineage>
        <taxon>Eukaryota</taxon>
        <taxon>Metazoa</taxon>
        <taxon>Spiralia</taxon>
        <taxon>Lophotrochozoa</taxon>
        <taxon>Mollusca</taxon>
        <taxon>Bivalvia</taxon>
        <taxon>Autobranchia</taxon>
        <taxon>Heteroconchia</taxon>
        <taxon>Euheterodonta</taxon>
        <taxon>Imparidentia</taxon>
        <taxon>Neoheterodontei</taxon>
        <taxon>Myida</taxon>
        <taxon>Dreissenoidea</taxon>
        <taxon>Dreissenidae</taxon>
        <taxon>Dreissena</taxon>
    </lineage>
</organism>
<dbReference type="SUPFAM" id="SSF52540">
    <property type="entry name" value="P-loop containing nucleoside triphosphate hydrolases"/>
    <property type="match status" value="1"/>
</dbReference>
<dbReference type="EMBL" id="JAIWYP010000003">
    <property type="protein sequence ID" value="KAH3853866.1"/>
    <property type="molecule type" value="Genomic_DNA"/>
</dbReference>
<protein>
    <recommendedName>
        <fullName evidence="3">NACHT domain-containing protein</fullName>
    </recommendedName>
</protein>
<evidence type="ECO:0000256" key="2">
    <source>
        <dbReference type="ARBA" id="ARBA00022840"/>
    </source>
</evidence>
<dbReference type="InterPro" id="IPR027897">
    <property type="entry name" value="DUF4559"/>
</dbReference>
<feature type="domain" description="NACHT" evidence="3">
    <location>
        <begin position="390"/>
        <end position="532"/>
    </location>
</feature>
<accession>A0A9D4L933</accession>
<dbReference type="InterPro" id="IPR032675">
    <property type="entry name" value="LRR_dom_sf"/>
</dbReference>
<comment type="caution">
    <text evidence="4">The sequence shown here is derived from an EMBL/GenBank/DDBJ whole genome shotgun (WGS) entry which is preliminary data.</text>
</comment>
<evidence type="ECO:0000256" key="1">
    <source>
        <dbReference type="ARBA" id="ARBA00022741"/>
    </source>
</evidence>
<sequence>MATNSNVFTDKETNNWFKACIALNVTKEGLTNFVDKEIKKVHNAIGRSCGNCLTENLVKCPTKGTCKQFANCNFHNSITKRTRQCPRNLCNSVMKNIITQHRYNGPSWINTNAKQWSTNHWQIAKCFFPPDGYINVSSVQATDFNGVISVLLNCKHFDNCFSFTIAPKEPAPKCVLTQARELGRTIRHTPDCKVTDAELVDYLHTLDTLLADPKFLAQDPAATLARTKLANLQKDGVILTKAEFDEYLKELHRLLIKAQQTGEQISLAKESVLQEISTYMNVHTTDGLLEIEKKTHEAIQRIGKEVIKQTTANYEQASQEFARRIKRFYAENLMHVPVSPLLPSCDKDLREMYVTPIIYRIEQLQDGSRKKTDQIYTYKDIICQEDMSIRRVFLQGEPGTGKSTFAAKLVLDWCSELPQSKDPYEQDAEFDDVTSLHEFKFVFHIALRNSIDQREIETMIKDQIIDMIYAKEDRSDACKLVQQIFEKEKCLLVQDGLDDWVDSKGKVAQPIMIPHGNQCTIFITTRPWKMSDDRIKDSQIDGLVELDGVNDPFKLSERIMGCLVFDELEGKHDEFKTHIMKTCGLKELITSPMMVALLVCSWLDGIHLKGSLCEIYSILIDSLIKKASNITGYFHPPPVKCFKDTNYIQPNIAFIQALSKTAFALLFSDAKESSIVFSENILLSYVSNEHKNFALKAGILLERKTSGFTKRSITCSFIHKTLQEFLAAYHIARNEKMIDDVIFRYLNAFSDAFLEISQVFVFLCGLNIKAANQLSCLINQKTKAIGPDTDVSRKLQHMVINGYEEANANQYTHKDICLQLTHFYFDYTVNKDQNALSCIMEANASRVLSLGVADRAETSAQACVLRDAHVLSKLIKSVCKCLKYLYLDVDIVEKKMDLSSCRKLETVCVNGAVNLSRGCFLTLTDLKHLTLTLCCTWNRLDLSSCQHLRTLDLSGPGTLLPTALNSLKRLEHLTLSCACVGLDLSHCHEIETIELRGEITLQPKTLSKLTKLTSIVLYRTNKIFLKNYKTPEKFTLPLAPSIKHLKLVHCNLQSDVLCHLFDTLSMFDRNVTCTLYALIIFEKDQERIRHTGNQTYKACIHLICDEDSFFLYEALENMRIRSLSLESVNDLSIFQETIKTITGLEKLRIVVNTFAIVNTCTKAGFELPLSVNHMLLVFLSLTPSGLQVQLDKLKEGTQNCLDVVLMFGCEGPLDQYKNILTQLEAFTNVHFEKYEILDRRNIHSYKTDVTDDDAEKNDLRNLEDDSKEDTNFIRKVRFQAEKIIKIALHFN</sequence>
<dbReference type="Pfam" id="PF15112">
    <property type="entry name" value="DUF4559"/>
    <property type="match status" value="1"/>
</dbReference>
<proteinExistence type="predicted"/>
<dbReference type="Gene3D" id="3.80.10.10">
    <property type="entry name" value="Ribonuclease Inhibitor"/>
    <property type="match status" value="1"/>
</dbReference>
<gene>
    <name evidence="4" type="ORF">DPMN_096401</name>
</gene>
<evidence type="ECO:0000313" key="5">
    <source>
        <dbReference type="Proteomes" id="UP000828390"/>
    </source>
</evidence>
<evidence type="ECO:0000259" key="3">
    <source>
        <dbReference type="Pfam" id="PF05729"/>
    </source>
</evidence>
<keyword evidence="5" id="KW-1185">Reference proteome</keyword>
<keyword evidence="1" id="KW-0547">Nucleotide-binding</keyword>
<dbReference type="InterPro" id="IPR007111">
    <property type="entry name" value="NACHT_NTPase"/>
</dbReference>
<dbReference type="GO" id="GO:0005524">
    <property type="term" value="F:ATP binding"/>
    <property type="evidence" value="ECO:0007669"/>
    <property type="project" value="UniProtKB-KW"/>
</dbReference>
<evidence type="ECO:0000313" key="4">
    <source>
        <dbReference type="EMBL" id="KAH3853866.1"/>
    </source>
</evidence>
<dbReference type="PANTHER" id="PTHR46312:SF2">
    <property type="entry name" value="NUCLEOTIDE-BINDING OLIGOMERIZATION DOMAIN-CONTAINING PROTEIN 2-LIKE"/>
    <property type="match status" value="1"/>
</dbReference>
<dbReference type="PANTHER" id="PTHR46312">
    <property type="entry name" value="NACHT DOMAIN-CONTAINING PROTEIN"/>
    <property type="match status" value="1"/>
</dbReference>
<reference evidence="4" key="1">
    <citation type="journal article" date="2019" name="bioRxiv">
        <title>The Genome of the Zebra Mussel, Dreissena polymorpha: A Resource for Invasive Species Research.</title>
        <authorList>
            <person name="McCartney M.A."/>
            <person name="Auch B."/>
            <person name="Kono T."/>
            <person name="Mallez S."/>
            <person name="Zhang Y."/>
            <person name="Obille A."/>
            <person name="Becker A."/>
            <person name="Abrahante J.E."/>
            <person name="Garbe J."/>
            <person name="Badalamenti J.P."/>
            <person name="Herman A."/>
            <person name="Mangelson H."/>
            <person name="Liachko I."/>
            <person name="Sullivan S."/>
            <person name="Sone E.D."/>
            <person name="Koren S."/>
            <person name="Silverstein K.A.T."/>
            <person name="Beckman K.B."/>
            <person name="Gohl D.M."/>
        </authorList>
    </citation>
    <scope>NUCLEOTIDE SEQUENCE</scope>
    <source>
        <strain evidence="4">Duluth1</strain>
        <tissue evidence="4">Whole animal</tissue>
    </source>
</reference>
<dbReference type="Proteomes" id="UP000828390">
    <property type="component" value="Unassembled WGS sequence"/>
</dbReference>
<name>A0A9D4L933_DREPO</name>